<evidence type="ECO:0000313" key="3">
    <source>
        <dbReference type="Proteomes" id="UP000242310"/>
    </source>
</evidence>
<feature type="transmembrane region" description="Helical" evidence="1">
    <location>
        <begin position="167"/>
        <end position="184"/>
    </location>
</feature>
<feature type="transmembrane region" description="Helical" evidence="1">
    <location>
        <begin position="284"/>
        <end position="301"/>
    </location>
</feature>
<dbReference type="PIRSF" id="PIRSF037259">
    <property type="entry name" value="EcsB_ABC"/>
    <property type="match status" value="1"/>
</dbReference>
<feature type="transmembrane region" description="Helical" evidence="1">
    <location>
        <begin position="190"/>
        <end position="207"/>
    </location>
</feature>
<dbReference type="GO" id="GO:0016020">
    <property type="term" value="C:membrane"/>
    <property type="evidence" value="ECO:0007669"/>
    <property type="project" value="InterPro"/>
</dbReference>
<evidence type="ECO:0000256" key="1">
    <source>
        <dbReference type="SAM" id="Phobius"/>
    </source>
</evidence>
<keyword evidence="1" id="KW-0812">Transmembrane</keyword>
<feature type="transmembrane region" description="Helical" evidence="1">
    <location>
        <begin position="376"/>
        <end position="394"/>
    </location>
</feature>
<dbReference type="Proteomes" id="UP000242310">
    <property type="component" value="Unassembled WGS sequence"/>
</dbReference>
<dbReference type="InterPro" id="IPR010288">
    <property type="entry name" value="EcsB_ABC"/>
</dbReference>
<keyword evidence="1" id="KW-0472">Membrane</keyword>
<feature type="transmembrane region" description="Helical" evidence="1">
    <location>
        <begin position="102"/>
        <end position="122"/>
    </location>
</feature>
<proteinExistence type="predicted"/>
<keyword evidence="3" id="KW-1185">Reference proteome</keyword>
<feature type="transmembrane region" description="Helical" evidence="1">
    <location>
        <begin position="350"/>
        <end position="370"/>
    </location>
</feature>
<name>A0A2P8HG01_9BACI</name>
<feature type="transmembrane region" description="Helical" evidence="1">
    <location>
        <begin position="134"/>
        <end position="155"/>
    </location>
</feature>
<organism evidence="2 3">
    <name type="scientific">Salsuginibacillus halophilus</name>
    <dbReference type="NCBI Taxonomy" id="517424"/>
    <lineage>
        <taxon>Bacteria</taxon>
        <taxon>Bacillati</taxon>
        <taxon>Bacillota</taxon>
        <taxon>Bacilli</taxon>
        <taxon>Bacillales</taxon>
        <taxon>Bacillaceae</taxon>
        <taxon>Salsuginibacillus</taxon>
    </lineage>
</organism>
<feature type="transmembrane region" description="Helical" evidence="1">
    <location>
        <begin position="51"/>
        <end position="70"/>
    </location>
</feature>
<dbReference type="RefSeq" id="WP_106588797.1">
    <property type="nucleotide sequence ID" value="NZ_PYAV01000007.1"/>
</dbReference>
<feature type="transmembrane region" description="Helical" evidence="1">
    <location>
        <begin position="21"/>
        <end position="45"/>
    </location>
</feature>
<sequence length="405" mass="47557">MSPEKLWGERVQAFWDTAFRYLRLIGNSGFMFALYILVLVGSYYYSTFLEWLPETFPVVFILAAVFSLLLTRSPVRTFLKEGDLVFLLPLEMRLRSYFRASVLYSAAFQTAGIVVLMVVLSPLFLDRISSDGSYWFYTVALLALAKLWNSACRWAEYRLQDTKTRDMHVWLRLIVNAVFTFLLFQAAPLYFTLIVLAAMVFVYKFYYEPLLSKHRVKWQQVLEMEERLLTTFYRMANMFTDVPHIKGTVKERRWISRWVDRLPYRRQSVFTFMYAKAFIRARDYFGIYIRLTTAAAVFIYASPNVWLAFGLLFLFIFMTGQQLLTLYFHFDTKALPDLYPLPHGLKRSSFLTLVEQLLLVQTVVSAVMLFVFHTAWLPFALGLLAGSGFTLWYVRQQLNTKLKLK</sequence>
<gene>
    <name evidence="2" type="ORF">B0H94_107156</name>
</gene>
<feature type="transmembrane region" description="Helical" evidence="1">
    <location>
        <begin position="307"/>
        <end position="330"/>
    </location>
</feature>
<accession>A0A2P8HG01</accession>
<dbReference type="OrthoDB" id="2447941at2"/>
<protein>
    <submittedName>
        <fullName evidence="2">ABC-2 type transport system permease protein</fullName>
    </submittedName>
</protein>
<dbReference type="Pfam" id="PF05975">
    <property type="entry name" value="EcsB"/>
    <property type="match status" value="1"/>
</dbReference>
<dbReference type="EMBL" id="PYAV01000007">
    <property type="protein sequence ID" value="PSL45151.1"/>
    <property type="molecule type" value="Genomic_DNA"/>
</dbReference>
<dbReference type="AlphaFoldDB" id="A0A2P8HG01"/>
<comment type="caution">
    <text evidence="2">The sequence shown here is derived from an EMBL/GenBank/DDBJ whole genome shotgun (WGS) entry which is preliminary data.</text>
</comment>
<evidence type="ECO:0000313" key="2">
    <source>
        <dbReference type="EMBL" id="PSL45151.1"/>
    </source>
</evidence>
<keyword evidence="1" id="KW-1133">Transmembrane helix</keyword>
<reference evidence="2 3" key="1">
    <citation type="submission" date="2018-03" db="EMBL/GenBank/DDBJ databases">
        <title>Genomic Encyclopedia of Type Strains, Phase III (KMG-III): the genomes of soil and plant-associated and newly described type strains.</title>
        <authorList>
            <person name="Whitman W."/>
        </authorList>
    </citation>
    <scope>NUCLEOTIDE SEQUENCE [LARGE SCALE GENOMIC DNA]</scope>
    <source>
        <strain evidence="2 3">CGMCC 1.07653</strain>
    </source>
</reference>